<evidence type="ECO:0000313" key="2">
    <source>
        <dbReference type="Proteomes" id="UP000288805"/>
    </source>
</evidence>
<accession>A0A438DL76</accession>
<reference evidence="1 2" key="1">
    <citation type="journal article" date="2018" name="PLoS Genet.">
        <title>Population sequencing reveals clonal diversity and ancestral inbreeding in the grapevine cultivar Chardonnay.</title>
        <authorList>
            <person name="Roach M.J."/>
            <person name="Johnson D.L."/>
            <person name="Bohlmann J."/>
            <person name="van Vuuren H.J."/>
            <person name="Jones S.J."/>
            <person name="Pretorius I.S."/>
            <person name="Schmidt S.A."/>
            <person name="Borneman A.R."/>
        </authorList>
    </citation>
    <scope>NUCLEOTIDE SEQUENCE [LARGE SCALE GENOMIC DNA]</scope>
    <source>
        <strain evidence="2">cv. Chardonnay</strain>
        <tissue evidence="1">Leaf</tissue>
    </source>
</reference>
<sequence>MSFVVCDRRTPIPLSLCVGYGGFKLSLVKGGGGCFHLSYRAGKGGLKINLGKSELIPIGDIPNVKELALVTGCRWESLVKNQEVGALRKGEKVMEMACGRGMGGRYSGGRRMATWNPCFSRNFHDWEMDADQNFILKLNKFGRIRCEEDKMVWKASKSGALYEVYDALEAKGEVTSPSKIIWGSWAPIKDLLKEWHGSFVGKKRRKVWRTTPLCLRDDMEGMKSENL</sequence>
<organism evidence="1 2">
    <name type="scientific">Vitis vinifera</name>
    <name type="common">Grape</name>
    <dbReference type="NCBI Taxonomy" id="29760"/>
    <lineage>
        <taxon>Eukaryota</taxon>
        <taxon>Viridiplantae</taxon>
        <taxon>Streptophyta</taxon>
        <taxon>Embryophyta</taxon>
        <taxon>Tracheophyta</taxon>
        <taxon>Spermatophyta</taxon>
        <taxon>Magnoliopsida</taxon>
        <taxon>eudicotyledons</taxon>
        <taxon>Gunneridae</taxon>
        <taxon>Pentapetalae</taxon>
        <taxon>rosids</taxon>
        <taxon>Vitales</taxon>
        <taxon>Vitaceae</taxon>
        <taxon>Viteae</taxon>
        <taxon>Vitis</taxon>
    </lineage>
</organism>
<gene>
    <name evidence="1" type="ORF">CK203_095779</name>
</gene>
<dbReference type="Proteomes" id="UP000288805">
    <property type="component" value="Unassembled WGS sequence"/>
</dbReference>
<evidence type="ECO:0000313" key="1">
    <source>
        <dbReference type="EMBL" id="RVW36213.1"/>
    </source>
</evidence>
<name>A0A438DL76_VITVI</name>
<dbReference type="AlphaFoldDB" id="A0A438DL76"/>
<comment type="caution">
    <text evidence="1">The sequence shown here is derived from an EMBL/GenBank/DDBJ whole genome shotgun (WGS) entry which is preliminary data.</text>
</comment>
<proteinExistence type="predicted"/>
<protein>
    <submittedName>
        <fullName evidence="1">Uncharacterized protein</fullName>
    </submittedName>
</protein>
<dbReference type="EMBL" id="QGNW01001579">
    <property type="protein sequence ID" value="RVW36213.1"/>
    <property type="molecule type" value="Genomic_DNA"/>
</dbReference>